<gene>
    <name evidence="2" type="ORF">AMATHDRAFT_87609</name>
</gene>
<dbReference type="AlphaFoldDB" id="A0A2A9NH89"/>
<accession>A0A2A9NH89</accession>
<sequence>MDRESPVASMLALEDVATADEGGFKLVSVVNSFSNIPVDTQTMHRLSVCTETTLGESPPLSSFCIPVCPPSWDIGVGPEGDEDLVLLGIFVFPFAYRISPAPRRNSSPSRLMDRGSRPTLKKKVIKVKPEVARTEVPRPSSWQPNNTKQTGESSLTPQSTQCIMEPISVSLVALMINDTDTYAMRDVGGA</sequence>
<evidence type="ECO:0000313" key="3">
    <source>
        <dbReference type="Proteomes" id="UP000242287"/>
    </source>
</evidence>
<feature type="region of interest" description="Disordered" evidence="1">
    <location>
        <begin position="132"/>
        <end position="159"/>
    </location>
</feature>
<dbReference type="EMBL" id="KZ302100">
    <property type="protein sequence ID" value="PFH47641.1"/>
    <property type="molecule type" value="Genomic_DNA"/>
</dbReference>
<evidence type="ECO:0000256" key="1">
    <source>
        <dbReference type="SAM" id="MobiDB-lite"/>
    </source>
</evidence>
<proteinExistence type="predicted"/>
<feature type="compositionally biased region" description="Polar residues" evidence="1">
    <location>
        <begin position="140"/>
        <end position="159"/>
    </location>
</feature>
<organism evidence="2 3">
    <name type="scientific">Amanita thiersii Skay4041</name>
    <dbReference type="NCBI Taxonomy" id="703135"/>
    <lineage>
        <taxon>Eukaryota</taxon>
        <taxon>Fungi</taxon>
        <taxon>Dikarya</taxon>
        <taxon>Basidiomycota</taxon>
        <taxon>Agaricomycotina</taxon>
        <taxon>Agaricomycetes</taxon>
        <taxon>Agaricomycetidae</taxon>
        <taxon>Agaricales</taxon>
        <taxon>Pluteineae</taxon>
        <taxon>Amanitaceae</taxon>
        <taxon>Amanita</taxon>
    </lineage>
</organism>
<name>A0A2A9NH89_9AGAR</name>
<reference evidence="2 3" key="1">
    <citation type="submission" date="2014-02" db="EMBL/GenBank/DDBJ databases">
        <title>Transposable element dynamics among asymbiotic and ectomycorrhizal Amanita fungi.</title>
        <authorList>
            <consortium name="DOE Joint Genome Institute"/>
            <person name="Hess J."/>
            <person name="Skrede I."/>
            <person name="Wolfe B."/>
            <person name="LaButti K."/>
            <person name="Ohm R.A."/>
            <person name="Grigoriev I.V."/>
            <person name="Pringle A."/>
        </authorList>
    </citation>
    <scope>NUCLEOTIDE SEQUENCE [LARGE SCALE GENOMIC DNA]</scope>
    <source>
        <strain evidence="2 3">SKay4041</strain>
    </source>
</reference>
<evidence type="ECO:0000313" key="2">
    <source>
        <dbReference type="EMBL" id="PFH47641.1"/>
    </source>
</evidence>
<protein>
    <submittedName>
        <fullName evidence="2">Uncharacterized protein</fullName>
    </submittedName>
</protein>
<keyword evidence="3" id="KW-1185">Reference proteome</keyword>
<dbReference type="Proteomes" id="UP000242287">
    <property type="component" value="Unassembled WGS sequence"/>
</dbReference>